<organism evidence="3 4">
    <name type="scientific">Ureibacillus yapensis</name>
    <dbReference type="NCBI Taxonomy" id="2304605"/>
    <lineage>
        <taxon>Bacteria</taxon>
        <taxon>Bacillati</taxon>
        <taxon>Bacillota</taxon>
        <taxon>Bacilli</taxon>
        <taxon>Bacillales</taxon>
        <taxon>Caryophanaceae</taxon>
        <taxon>Ureibacillus</taxon>
    </lineage>
</organism>
<accession>A0A396SCJ5</accession>
<dbReference type="Proteomes" id="UP000265692">
    <property type="component" value="Unassembled WGS sequence"/>
</dbReference>
<dbReference type="GO" id="GO:0008206">
    <property type="term" value="P:bile acid metabolic process"/>
    <property type="evidence" value="ECO:0007669"/>
    <property type="project" value="UniProtKB-ARBA"/>
</dbReference>
<dbReference type="PRINTS" id="PR00081">
    <property type="entry name" value="GDHRDH"/>
</dbReference>
<gene>
    <name evidence="3" type="ORF">D1B33_00575</name>
</gene>
<dbReference type="PANTHER" id="PTHR42760">
    <property type="entry name" value="SHORT-CHAIN DEHYDROGENASES/REDUCTASES FAMILY MEMBER"/>
    <property type="match status" value="1"/>
</dbReference>
<dbReference type="InterPro" id="IPR036291">
    <property type="entry name" value="NAD(P)-bd_dom_sf"/>
</dbReference>
<dbReference type="Gene3D" id="3.40.50.720">
    <property type="entry name" value="NAD(P)-binding Rossmann-like Domain"/>
    <property type="match status" value="1"/>
</dbReference>
<dbReference type="GO" id="GO:0048038">
    <property type="term" value="F:quinone binding"/>
    <property type="evidence" value="ECO:0007669"/>
    <property type="project" value="TreeGrafter"/>
</dbReference>
<sequence>MLLENKVAIVTGGANGMGEAIVRKFASEGAKVVIADTQFEKAKLLADVISLSGGVCEAFDKVDITHKGQVQSTVQETINHFGKIDILVNCAGCVLSDYGTSDKITMDDFNEVIDLILHGTMNMILEVLPFMKERKYGKIVNFTSMGVIHPDSVALQYHAAKGAIESITANLAFELATQGIYVNSIAPGAIKSPFGDKLMTPSEQRDLLKNRLAEKEIPLGRMGTVEDIAGVALFLSSSLSDFVTGEKIHVVGGKGNINSHNSSFLSSKENSVINK</sequence>
<dbReference type="AlphaFoldDB" id="A0A396SCJ5"/>
<dbReference type="PRINTS" id="PR00080">
    <property type="entry name" value="SDRFAMILY"/>
</dbReference>
<keyword evidence="4" id="KW-1185">Reference proteome</keyword>
<comment type="similarity">
    <text evidence="1">Belongs to the short-chain dehydrogenases/reductases (SDR) family.</text>
</comment>
<dbReference type="GO" id="GO:0016616">
    <property type="term" value="F:oxidoreductase activity, acting on the CH-OH group of donors, NAD or NADP as acceptor"/>
    <property type="evidence" value="ECO:0007669"/>
    <property type="project" value="TreeGrafter"/>
</dbReference>
<dbReference type="InterPro" id="IPR002347">
    <property type="entry name" value="SDR_fam"/>
</dbReference>
<dbReference type="FunFam" id="3.40.50.720:FF:000084">
    <property type="entry name" value="Short-chain dehydrogenase reductase"/>
    <property type="match status" value="1"/>
</dbReference>
<dbReference type="CDD" id="cd05233">
    <property type="entry name" value="SDR_c"/>
    <property type="match status" value="1"/>
</dbReference>
<dbReference type="EMBL" id="QWEI01000001">
    <property type="protein sequence ID" value="RHW39373.1"/>
    <property type="molecule type" value="Genomic_DNA"/>
</dbReference>
<dbReference type="Pfam" id="PF13561">
    <property type="entry name" value="adh_short_C2"/>
    <property type="match status" value="1"/>
</dbReference>
<name>A0A396SCJ5_9BACL</name>
<keyword evidence="2" id="KW-0560">Oxidoreductase</keyword>
<evidence type="ECO:0000313" key="4">
    <source>
        <dbReference type="Proteomes" id="UP000265692"/>
    </source>
</evidence>
<evidence type="ECO:0000256" key="2">
    <source>
        <dbReference type="ARBA" id="ARBA00023002"/>
    </source>
</evidence>
<dbReference type="GO" id="GO:0006633">
    <property type="term" value="P:fatty acid biosynthetic process"/>
    <property type="evidence" value="ECO:0007669"/>
    <property type="project" value="TreeGrafter"/>
</dbReference>
<protein>
    <submittedName>
        <fullName evidence="3">SDR family oxidoreductase</fullName>
    </submittedName>
</protein>
<dbReference type="SUPFAM" id="SSF51735">
    <property type="entry name" value="NAD(P)-binding Rossmann-fold domains"/>
    <property type="match status" value="1"/>
</dbReference>
<evidence type="ECO:0000256" key="1">
    <source>
        <dbReference type="ARBA" id="ARBA00006484"/>
    </source>
</evidence>
<proteinExistence type="inferred from homology"/>
<evidence type="ECO:0000313" key="3">
    <source>
        <dbReference type="EMBL" id="RHW39373.1"/>
    </source>
</evidence>
<comment type="caution">
    <text evidence="3">The sequence shown here is derived from an EMBL/GenBank/DDBJ whole genome shotgun (WGS) entry which is preliminary data.</text>
</comment>
<dbReference type="PANTHER" id="PTHR42760:SF133">
    <property type="entry name" value="3-OXOACYL-[ACYL-CARRIER-PROTEIN] REDUCTASE"/>
    <property type="match status" value="1"/>
</dbReference>
<reference evidence="3 4" key="1">
    <citation type="submission" date="2018-08" db="EMBL/GenBank/DDBJ databases">
        <title>Lysinibacillus sp. YLB-03 draft genome sequence.</title>
        <authorList>
            <person name="Yu L."/>
        </authorList>
    </citation>
    <scope>NUCLEOTIDE SEQUENCE [LARGE SCALE GENOMIC DNA]</scope>
    <source>
        <strain evidence="3 4">YLB-03</strain>
    </source>
</reference>